<dbReference type="GO" id="GO:0006914">
    <property type="term" value="P:autophagy"/>
    <property type="evidence" value="ECO:0007669"/>
    <property type="project" value="UniProtKB-KW"/>
</dbReference>
<dbReference type="GO" id="GO:0016197">
    <property type="term" value="P:endosomal transport"/>
    <property type="evidence" value="ECO:0007669"/>
    <property type="project" value="TreeGrafter"/>
</dbReference>
<keyword evidence="2" id="KW-0072">Autophagy</keyword>
<evidence type="ECO:0000256" key="1">
    <source>
        <dbReference type="ARBA" id="ARBA00006441"/>
    </source>
</evidence>
<dbReference type="PANTHER" id="PTHR21481:SF0">
    <property type="entry name" value="PROTEIN CLEC16A"/>
    <property type="match status" value="1"/>
</dbReference>
<reference evidence="7" key="1">
    <citation type="submission" date="2012-07" db="EMBL/GenBank/DDBJ databases">
        <title>Genome of the Chinese tree shrew, a rising model animal genetically related to primates.</title>
        <authorList>
            <person name="Zhang G."/>
            <person name="Fan Y."/>
            <person name="Yao Y."/>
            <person name="Huang Z."/>
        </authorList>
    </citation>
    <scope>NUCLEOTIDE SEQUENCE [LARGE SCALE GENOMIC DNA]</scope>
</reference>
<evidence type="ECO:0000259" key="5">
    <source>
        <dbReference type="Pfam" id="PF19439"/>
    </source>
</evidence>
<dbReference type="STRING" id="246437.L9KXV9"/>
<dbReference type="EMBL" id="KB320604">
    <property type="protein sequence ID" value="ELW67636.1"/>
    <property type="molecule type" value="Genomic_DNA"/>
</dbReference>
<dbReference type="InterPro" id="IPR019155">
    <property type="entry name" value="CLEC16A/TT9_N"/>
</dbReference>
<feature type="region of interest" description="Disordered" evidence="3">
    <location>
        <begin position="373"/>
        <end position="429"/>
    </location>
</feature>
<evidence type="ECO:0000313" key="7">
    <source>
        <dbReference type="Proteomes" id="UP000011518"/>
    </source>
</evidence>
<evidence type="ECO:0000313" key="6">
    <source>
        <dbReference type="EMBL" id="ELW67636.1"/>
    </source>
</evidence>
<dbReference type="GO" id="GO:0005794">
    <property type="term" value="C:Golgi apparatus"/>
    <property type="evidence" value="ECO:0007669"/>
    <property type="project" value="TreeGrafter"/>
</dbReference>
<evidence type="ECO:0000256" key="2">
    <source>
        <dbReference type="ARBA" id="ARBA00023006"/>
    </source>
</evidence>
<dbReference type="AlphaFoldDB" id="L9KXV9"/>
<feature type="compositionally biased region" description="Basic residues" evidence="3">
    <location>
        <begin position="379"/>
        <end position="390"/>
    </location>
</feature>
<evidence type="ECO:0000256" key="3">
    <source>
        <dbReference type="SAM" id="MobiDB-lite"/>
    </source>
</evidence>
<dbReference type="PANTHER" id="PTHR21481">
    <property type="entry name" value="PROTEIN CLEC16A"/>
    <property type="match status" value="1"/>
</dbReference>
<evidence type="ECO:0000259" key="4">
    <source>
        <dbReference type="Pfam" id="PF09758"/>
    </source>
</evidence>
<dbReference type="FunCoup" id="L9KXV9">
    <property type="interactions" value="2390"/>
</dbReference>
<dbReference type="Proteomes" id="UP000011518">
    <property type="component" value="Unassembled WGS sequence"/>
</dbReference>
<dbReference type="GO" id="GO:0005770">
    <property type="term" value="C:late endosome"/>
    <property type="evidence" value="ECO:0007669"/>
    <property type="project" value="TreeGrafter"/>
</dbReference>
<gene>
    <name evidence="6" type="ORF">TREES_T100018466</name>
</gene>
<protein>
    <submittedName>
        <fullName evidence="6">Protein CLEC16A</fullName>
    </submittedName>
</protein>
<feature type="domain" description="FPL" evidence="4">
    <location>
        <begin position="51"/>
        <end position="198"/>
    </location>
</feature>
<dbReference type="Pfam" id="PF09758">
    <property type="entry name" value="FPL"/>
    <property type="match status" value="1"/>
</dbReference>
<comment type="similarity">
    <text evidence="1">Belongs to the CLEC16A/gop-1 family.</text>
</comment>
<organism evidence="6 7">
    <name type="scientific">Tupaia chinensis</name>
    <name type="common">Chinese tree shrew</name>
    <name type="synonym">Tupaia belangeri chinensis</name>
    <dbReference type="NCBI Taxonomy" id="246437"/>
    <lineage>
        <taxon>Eukaryota</taxon>
        <taxon>Metazoa</taxon>
        <taxon>Chordata</taxon>
        <taxon>Craniata</taxon>
        <taxon>Vertebrata</taxon>
        <taxon>Euteleostomi</taxon>
        <taxon>Mammalia</taxon>
        <taxon>Eutheria</taxon>
        <taxon>Euarchontoglires</taxon>
        <taxon>Scandentia</taxon>
        <taxon>Tupaiidae</taxon>
        <taxon>Tupaia</taxon>
    </lineage>
</organism>
<dbReference type="InParanoid" id="L9KXV9"/>
<keyword evidence="7" id="KW-1185">Reference proteome</keyword>
<dbReference type="InterPro" id="IPR045820">
    <property type="entry name" value="CLEC16A/TT9_C"/>
</dbReference>
<accession>L9KXV9</accession>
<dbReference type="GO" id="GO:0007034">
    <property type="term" value="P:vacuolar transport"/>
    <property type="evidence" value="ECO:0007669"/>
    <property type="project" value="TreeGrafter"/>
</dbReference>
<proteinExistence type="inferred from homology"/>
<name>L9KXV9_TUPCH</name>
<reference evidence="7" key="2">
    <citation type="journal article" date="2013" name="Nat. Commun.">
        <title>Genome of the Chinese tree shrew.</title>
        <authorList>
            <person name="Fan Y."/>
            <person name="Huang Z.Y."/>
            <person name="Cao C.C."/>
            <person name="Chen C.S."/>
            <person name="Chen Y.X."/>
            <person name="Fan D.D."/>
            <person name="He J."/>
            <person name="Hou H.L."/>
            <person name="Hu L."/>
            <person name="Hu X.T."/>
            <person name="Jiang X.T."/>
            <person name="Lai R."/>
            <person name="Lang Y.S."/>
            <person name="Liang B."/>
            <person name="Liao S.G."/>
            <person name="Mu D."/>
            <person name="Ma Y.Y."/>
            <person name="Niu Y.Y."/>
            <person name="Sun X.Q."/>
            <person name="Xia J.Q."/>
            <person name="Xiao J."/>
            <person name="Xiong Z.Q."/>
            <person name="Xu L."/>
            <person name="Yang L."/>
            <person name="Zhang Y."/>
            <person name="Zhao W."/>
            <person name="Zhao X.D."/>
            <person name="Zheng Y.T."/>
            <person name="Zhou J.M."/>
            <person name="Zhu Y.B."/>
            <person name="Zhang G.J."/>
            <person name="Wang J."/>
            <person name="Yao Y.G."/>
        </authorList>
    </citation>
    <scope>NUCLEOTIDE SEQUENCE [LARGE SCALE GENOMIC DNA]</scope>
</reference>
<dbReference type="GO" id="GO:1901096">
    <property type="term" value="P:regulation of autophagosome maturation"/>
    <property type="evidence" value="ECO:0007669"/>
    <property type="project" value="TreeGrafter"/>
</dbReference>
<dbReference type="Pfam" id="PF19439">
    <property type="entry name" value="CLEC16A_C"/>
    <property type="match status" value="2"/>
</dbReference>
<feature type="domain" description="CLEC16A/TT9 C-terminal" evidence="5">
    <location>
        <begin position="598"/>
        <end position="926"/>
    </location>
</feature>
<sequence length="931" mass="105949">MFGRSRSWVGGGHGKSSRNIHSLDHLKYLYHVLTKNTTVTEQNRNLLVETIRSITEILIWGDQNDSSVFDFFLEKNMFVFFLNILRQKSGRYVCVQLLQTLNILFENISHETSLYYLLSNNYVNSIIVHKFDFSDEEIMAYYISFLKTLSLKLNNHTVHFFYNEHTNDFALYTEAIKFFNHPESMVRIAVRTITLNVYKVDNQAMLHYIRDKTAVPYFSNLVWFIGSHVIELDNCVQTDEEHRNRGKLSDLVAEHLDHLHYLNDILIINCEFLNDVLTDHLLNRLFLPLYVYSLENQDKGGERPKISLPVSLYLLSQVFLIIHHAPLVNSLAEVILNGDLSEMYAKTEQDIQRSSAKPSIRCFIKPTETLERSLEMNKHKGKRRVQKRPNYKNVGEEEDEEKGPAEDAQEDPERAKGTEGGLKGIKTSGESEEIEMVIMERSQLSELAASTSVQEQNTTDEEKSAAAATCSEGAQWSRPFLDMVYHALDSPDDDYHALFVLCLLYAMSHNKGMDPEKLERIQLPVPSVAEKTTYNHLLAERLIRIMNNAAQPDGKIRLATLELSCLLLKQQVLPSSGCIIKDVHLACLEVSRRRLEVRDGKIRLATLELSCLLLKQQVLPSSGCIIKDVHLACLEGAREESVHLVRHFYKGEEIFLDMFEDEYRSMTMKPMNVEYLMMDASILLPPTGTPLTGIDFVKRLPCGDVEKTRRAIRVFFMLRSLSLQLRGEPETQLPLTREEDLIKTDDVLDLNNSDLIACTVITKDGGMVQRFLAVDIYQMSLVEPDVSRLGWGVVKFAGLLQDMQVTGVEDDSRALNITIHKPASSPHSKPFPILQATFVFSDHIRCIIAKQRLAKGRIQARRMKMQRIAALLDLPIQPATEVLGFGLGSSTSTQHLPFRFYDQGRRGSSDPTVQRSVFASVDKVPAQTGSS</sequence>
<dbReference type="InterPro" id="IPR039272">
    <property type="entry name" value="CLEC16A/TT9"/>
</dbReference>
<feature type="domain" description="CLEC16A/TT9 C-terminal" evidence="5">
    <location>
        <begin position="243"/>
        <end position="593"/>
    </location>
</feature>
<dbReference type="eggNOG" id="KOG2219">
    <property type="taxonomic scope" value="Eukaryota"/>
</dbReference>